<evidence type="ECO:0000313" key="1">
    <source>
        <dbReference type="EMBL" id="MBX72763.1"/>
    </source>
</evidence>
<reference evidence="1" key="1">
    <citation type="submission" date="2018-02" db="EMBL/GenBank/DDBJ databases">
        <title>Rhizophora mucronata_Transcriptome.</title>
        <authorList>
            <person name="Meera S.P."/>
            <person name="Sreeshan A."/>
            <person name="Augustine A."/>
        </authorList>
    </citation>
    <scope>NUCLEOTIDE SEQUENCE</scope>
    <source>
        <tissue evidence="1">Leaf</tissue>
    </source>
</reference>
<dbReference type="EMBL" id="GGEC01092279">
    <property type="protein sequence ID" value="MBX72763.1"/>
    <property type="molecule type" value="Transcribed_RNA"/>
</dbReference>
<sequence length="16" mass="2147">MRRIWRRDLLSEHEIH</sequence>
<name>A0A2P2R0L0_RHIMU</name>
<organism evidence="1">
    <name type="scientific">Rhizophora mucronata</name>
    <name type="common">Asiatic mangrove</name>
    <dbReference type="NCBI Taxonomy" id="61149"/>
    <lineage>
        <taxon>Eukaryota</taxon>
        <taxon>Viridiplantae</taxon>
        <taxon>Streptophyta</taxon>
        <taxon>Embryophyta</taxon>
        <taxon>Tracheophyta</taxon>
        <taxon>Spermatophyta</taxon>
        <taxon>Magnoliopsida</taxon>
        <taxon>eudicotyledons</taxon>
        <taxon>Gunneridae</taxon>
        <taxon>Pentapetalae</taxon>
        <taxon>rosids</taxon>
        <taxon>fabids</taxon>
        <taxon>Malpighiales</taxon>
        <taxon>Rhizophoraceae</taxon>
        <taxon>Rhizophora</taxon>
    </lineage>
</organism>
<accession>A0A2P2R0L0</accession>
<protein>
    <submittedName>
        <fullName evidence="1">Uncharacterized protein</fullName>
    </submittedName>
</protein>
<dbReference type="AlphaFoldDB" id="A0A2P2R0L0"/>
<proteinExistence type="predicted"/>